<dbReference type="EMBL" id="SPUK01000002">
    <property type="protein sequence ID" value="TQV99628.1"/>
    <property type="molecule type" value="Genomic_DNA"/>
</dbReference>
<sequence length="64" mass="6996">MSWGQKNFRIYKPVNVLLHLATLSAGQRKKAAGLGLGESHRVISDESAHLALPELNVFATNLIL</sequence>
<keyword evidence="2" id="KW-1185">Reference proteome</keyword>
<dbReference type="Proteomes" id="UP000315783">
    <property type="component" value="Unassembled WGS sequence"/>
</dbReference>
<protein>
    <submittedName>
        <fullName evidence="1">Uncharacterized protein</fullName>
    </submittedName>
</protein>
<reference evidence="1 2" key="1">
    <citation type="journal article" date="2019" name="Appl. Microbiol. Biotechnol.">
        <title>Genome sequence of Isaria javanica and comparative genome analysis insights into family S53 peptidase evolution in fungal entomopathogens.</title>
        <authorList>
            <person name="Lin R."/>
            <person name="Zhang X."/>
            <person name="Xin B."/>
            <person name="Zou M."/>
            <person name="Gao Y."/>
            <person name="Qin F."/>
            <person name="Hu Q."/>
            <person name="Xie B."/>
            <person name="Cheng X."/>
        </authorList>
    </citation>
    <scope>NUCLEOTIDE SEQUENCE [LARGE SCALE GENOMIC DNA]</scope>
    <source>
        <strain evidence="1 2">IJ1G</strain>
    </source>
</reference>
<name>A0A545VD29_9HYPO</name>
<dbReference type="AlphaFoldDB" id="A0A545VD29"/>
<evidence type="ECO:0000313" key="2">
    <source>
        <dbReference type="Proteomes" id="UP000315783"/>
    </source>
</evidence>
<comment type="caution">
    <text evidence="1">The sequence shown here is derived from an EMBL/GenBank/DDBJ whole genome shotgun (WGS) entry which is preliminary data.</text>
</comment>
<proteinExistence type="predicted"/>
<evidence type="ECO:0000313" key="1">
    <source>
        <dbReference type="EMBL" id="TQV99628.1"/>
    </source>
</evidence>
<accession>A0A545VD29</accession>
<gene>
    <name evidence="1" type="ORF">IF1G_01843</name>
</gene>
<organism evidence="1 2">
    <name type="scientific">Cordyceps javanica</name>
    <dbReference type="NCBI Taxonomy" id="43265"/>
    <lineage>
        <taxon>Eukaryota</taxon>
        <taxon>Fungi</taxon>
        <taxon>Dikarya</taxon>
        <taxon>Ascomycota</taxon>
        <taxon>Pezizomycotina</taxon>
        <taxon>Sordariomycetes</taxon>
        <taxon>Hypocreomycetidae</taxon>
        <taxon>Hypocreales</taxon>
        <taxon>Cordycipitaceae</taxon>
        <taxon>Cordyceps</taxon>
    </lineage>
</organism>